<evidence type="ECO:0000313" key="1">
    <source>
        <dbReference type="EMBL" id="MFM9331710.1"/>
    </source>
</evidence>
<comment type="caution">
    <text evidence="1">The sequence shown here is derived from an EMBL/GenBank/DDBJ whole genome shotgun (WGS) entry which is preliminary data.</text>
</comment>
<dbReference type="Proteomes" id="UP001631969">
    <property type="component" value="Unassembled WGS sequence"/>
</dbReference>
<name>A0ACC7P4R5_9BACL</name>
<keyword evidence="2" id="KW-1185">Reference proteome</keyword>
<proteinExistence type="predicted"/>
<reference evidence="1" key="1">
    <citation type="submission" date="2024-12" db="EMBL/GenBank/DDBJ databases">
        <authorList>
            <person name="Wu N."/>
        </authorList>
    </citation>
    <scope>NUCLEOTIDE SEQUENCE</scope>
    <source>
        <strain evidence="1">P15</strain>
    </source>
</reference>
<gene>
    <name evidence="1" type="ORF">ACI1P1_25760</name>
</gene>
<evidence type="ECO:0000313" key="2">
    <source>
        <dbReference type="Proteomes" id="UP001631969"/>
    </source>
</evidence>
<organism evidence="1 2">
    <name type="scientific">Paenibacillus mesotrionivorans</name>
    <dbReference type="NCBI Taxonomy" id="3160968"/>
    <lineage>
        <taxon>Bacteria</taxon>
        <taxon>Bacillati</taxon>
        <taxon>Bacillota</taxon>
        <taxon>Bacilli</taxon>
        <taxon>Bacillales</taxon>
        <taxon>Paenibacillaceae</taxon>
        <taxon>Paenibacillus</taxon>
    </lineage>
</organism>
<dbReference type="EMBL" id="JBJURJ010000021">
    <property type="protein sequence ID" value="MFM9331710.1"/>
    <property type="molecule type" value="Genomic_DNA"/>
</dbReference>
<sequence>MSYTDTFITVSPDCPVEESVQPQPKGGVKTKPLLEFELLSDHPYRFTEKDLIYQVHLRHQGIPEEEWQVREGEIREKLFAKSHPCMRASMLPKKYGYGVHYDHEGKIAIYGMETSRYCSFAGGGEDGVRVIAAMRNKKSGGS</sequence>
<accession>A0ACC7P4R5</accession>
<protein>
    <submittedName>
        <fullName evidence="1">DUF6157 family protein</fullName>
    </submittedName>
</protein>